<dbReference type="EMBL" id="RCOS01000018">
    <property type="protein sequence ID" value="RSN78400.1"/>
    <property type="molecule type" value="Genomic_DNA"/>
</dbReference>
<keyword evidence="2" id="KW-1185">Reference proteome</keyword>
<dbReference type="RefSeq" id="WP_125670179.1">
    <property type="nucleotide sequence ID" value="NZ_RCOS01000018.1"/>
</dbReference>
<evidence type="ECO:0000313" key="1">
    <source>
        <dbReference type="EMBL" id="RSN78400.1"/>
    </source>
</evidence>
<organism evidence="1 2">
    <name type="scientific">Candidatus Methanodesulfokora washburnensis</name>
    <dbReference type="NCBI Taxonomy" id="2478471"/>
    <lineage>
        <taxon>Archaea</taxon>
        <taxon>Thermoproteota</taxon>
        <taxon>Candidatus Korarchaeia</taxon>
        <taxon>Candidatus Korarchaeia incertae sedis</taxon>
        <taxon>Candidatus Methanodesulfokora</taxon>
    </lineage>
</organism>
<evidence type="ECO:0000313" key="2">
    <source>
        <dbReference type="Proteomes" id="UP000277582"/>
    </source>
</evidence>
<protein>
    <recommendedName>
        <fullName evidence="3">Transglutaminase domain-containing protein</fullName>
    </recommendedName>
</protein>
<accession>A0A3R9QK17</accession>
<dbReference type="PANTHER" id="PTHR39327">
    <property type="match status" value="1"/>
</dbReference>
<proteinExistence type="predicted"/>
<gene>
    <name evidence="1" type="ORF">D6D85_01040</name>
</gene>
<sequence length="218" mass="24585">MSEKADEFLDGVAKKTVIVNYRWRFSTYWERLLGLSREWTLSIPVPLIYYLHYAVADRPYDHSGWASMVRDPYSEPLLRFVVEWINSAAYRNGFTEKDKVEFTAAFVQSLPYVPDRVSASMDEYPKYPAETLITNGGDCDDKSILGAALFRKMGYRVALIVLPHAGHAAVGLAGPFSGSYYEVKGVRYFYLETTGEGFGVGQVPPGITDTRAYVYPVD</sequence>
<evidence type="ECO:0008006" key="3">
    <source>
        <dbReference type="Google" id="ProtNLM"/>
    </source>
</evidence>
<dbReference type="AlphaFoldDB" id="A0A3R9QK17"/>
<dbReference type="Proteomes" id="UP000277582">
    <property type="component" value="Unassembled WGS sequence"/>
</dbReference>
<dbReference type="PANTHER" id="PTHR39327:SF1">
    <property type="entry name" value="BLR5470 PROTEIN"/>
    <property type="match status" value="1"/>
</dbReference>
<reference evidence="1 2" key="1">
    <citation type="submission" date="2018-10" db="EMBL/GenBank/DDBJ databases">
        <title>Co-occurring genomic capacity for anaerobic methane metabolism and dissimilatory sulfite reduction discovered in the Korarchaeota.</title>
        <authorList>
            <person name="Mckay L.J."/>
            <person name="Dlakic M."/>
            <person name="Fields M.W."/>
            <person name="Delmont T.O."/>
            <person name="Eren A.M."/>
            <person name="Jay Z.J."/>
            <person name="Klingelsmith K.B."/>
            <person name="Rusch D.B."/>
            <person name="Inskeep W.P."/>
        </authorList>
    </citation>
    <scope>NUCLEOTIDE SEQUENCE [LARGE SCALE GENOMIC DNA]</scope>
    <source>
        <strain evidence="1 2">MDKW</strain>
    </source>
</reference>
<dbReference type="InterPro" id="IPR010319">
    <property type="entry name" value="Transglutaminase-like_Cys_pept"/>
</dbReference>
<comment type="caution">
    <text evidence="1">The sequence shown here is derived from an EMBL/GenBank/DDBJ whole genome shotgun (WGS) entry which is preliminary data.</text>
</comment>
<dbReference type="Gene3D" id="3.10.620.30">
    <property type="match status" value="1"/>
</dbReference>
<dbReference type="OrthoDB" id="110514at2157"/>
<name>A0A3R9QK17_9CREN</name>